<keyword evidence="2" id="KW-1185">Reference proteome</keyword>
<sequence>MTMTATSTNAKAPAGLYTVPVGSNETLRKGVAKLQFKVTSPVMKKATAFVFSSKTFWDRVAIPAMNAALKAKGVTNLRFPSGNFYADSAGVTKQAPLAKVPAGFKYYPRKGYDPVTGVAFLWVVVS</sequence>
<accession>A0A246BIF4</accession>
<gene>
    <name evidence="1" type="ORF">CBQ26_13385</name>
</gene>
<name>A0A246BIF4_9DEIO</name>
<dbReference type="EMBL" id="NHMK01000020">
    <property type="protein sequence ID" value="OWL95042.1"/>
    <property type="molecule type" value="Genomic_DNA"/>
</dbReference>
<protein>
    <submittedName>
        <fullName evidence="1">Uncharacterized protein</fullName>
    </submittedName>
</protein>
<reference evidence="1 2" key="1">
    <citation type="submission" date="2017-05" db="EMBL/GenBank/DDBJ databases">
        <title>De novo genome assembly of Deniococcus indicus strain DR1.</title>
        <authorList>
            <person name="Chauhan D."/>
            <person name="Yennamalli R.M."/>
            <person name="Priyadarshini R."/>
        </authorList>
    </citation>
    <scope>NUCLEOTIDE SEQUENCE [LARGE SCALE GENOMIC DNA]</scope>
    <source>
        <strain evidence="1 2">DR1</strain>
    </source>
</reference>
<proteinExistence type="predicted"/>
<dbReference type="RefSeq" id="WP_088249131.1">
    <property type="nucleotide sequence ID" value="NZ_NHMK01000020.1"/>
</dbReference>
<dbReference type="OrthoDB" id="70802at2"/>
<dbReference type="Proteomes" id="UP000197208">
    <property type="component" value="Unassembled WGS sequence"/>
</dbReference>
<organism evidence="1 2">
    <name type="scientific">Deinococcus indicus</name>
    <dbReference type="NCBI Taxonomy" id="223556"/>
    <lineage>
        <taxon>Bacteria</taxon>
        <taxon>Thermotogati</taxon>
        <taxon>Deinococcota</taxon>
        <taxon>Deinococci</taxon>
        <taxon>Deinococcales</taxon>
        <taxon>Deinococcaceae</taxon>
        <taxon>Deinococcus</taxon>
    </lineage>
</organism>
<evidence type="ECO:0000313" key="1">
    <source>
        <dbReference type="EMBL" id="OWL95042.1"/>
    </source>
</evidence>
<dbReference type="AlphaFoldDB" id="A0A246BIF4"/>
<comment type="caution">
    <text evidence="1">The sequence shown here is derived from an EMBL/GenBank/DDBJ whole genome shotgun (WGS) entry which is preliminary data.</text>
</comment>
<evidence type="ECO:0000313" key="2">
    <source>
        <dbReference type="Proteomes" id="UP000197208"/>
    </source>
</evidence>